<evidence type="ECO:0000313" key="2">
    <source>
        <dbReference type="Proteomes" id="UP000597338"/>
    </source>
</evidence>
<protein>
    <submittedName>
        <fullName evidence="1">Uncharacterized protein</fullName>
    </submittedName>
</protein>
<name>A0ABQ1MI89_9SPHI</name>
<proteinExistence type="predicted"/>
<evidence type="ECO:0000313" key="1">
    <source>
        <dbReference type="EMBL" id="GGC40988.1"/>
    </source>
</evidence>
<organism evidence="1 2">
    <name type="scientific">Parapedobacter defluvii</name>
    <dbReference type="NCBI Taxonomy" id="2045106"/>
    <lineage>
        <taxon>Bacteria</taxon>
        <taxon>Pseudomonadati</taxon>
        <taxon>Bacteroidota</taxon>
        <taxon>Sphingobacteriia</taxon>
        <taxon>Sphingobacteriales</taxon>
        <taxon>Sphingobacteriaceae</taxon>
        <taxon>Parapedobacter</taxon>
    </lineage>
</organism>
<dbReference type="Proteomes" id="UP000597338">
    <property type="component" value="Unassembled WGS sequence"/>
</dbReference>
<keyword evidence="2" id="KW-1185">Reference proteome</keyword>
<dbReference type="RefSeq" id="WP_188752885.1">
    <property type="nucleotide sequence ID" value="NZ_BMIK01000016.1"/>
</dbReference>
<sequence length="102" mass="11940">MMEHYKRFSYKPWPHEIYDSEKNKEGLDELVSRILNKKIVEWATGMAAKHKNFTYRIVNAESFLDPRVKTDPGLESATVVVHVVYHTDQIILNSLQYKSKSV</sequence>
<reference evidence="2" key="1">
    <citation type="journal article" date="2019" name="Int. J. Syst. Evol. Microbiol.">
        <title>The Global Catalogue of Microorganisms (GCM) 10K type strain sequencing project: providing services to taxonomists for standard genome sequencing and annotation.</title>
        <authorList>
            <consortium name="The Broad Institute Genomics Platform"/>
            <consortium name="The Broad Institute Genome Sequencing Center for Infectious Disease"/>
            <person name="Wu L."/>
            <person name="Ma J."/>
        </authorList>
    </citation>
    <scope>NUCLEOTIDE SEQUENCE [LARGE SCALE GENOMIC DNA]</scope>
    <source>
        <strain evidence="2">CGMCC 1.15342</strain>
    </source>
</reference>
<gene>
    <name evidence="1" type="ORF">GCM10011386_36290</name>
</gene>
<comment type="caution">
    <text evidence="1">The sequence shown here is derived from an EMBL/GenBank/DDBJ whole genome shotgun (WGS) entry which is preliminary data.</text>
</comment>
<accession>A0ABQ1MI89</accession>
<dbReference type="EMBL" id="BMIK01000016">
    <property type="protein sequence ID" value="GGC40988.1"/>
    <property type="molecule type" value="Genomic_DNA"/>
</dbReference>